<dbReference type="EMBL" id="BART01028570">
    <property type="protein sequence ID" value="GAG91171.1"/>
    <property type="molecule type" value="Genomic_DNA"/>
</dbReference>
<protein>
    <submittedName>
        <fullName evidence="1">Uncharacterized protein</fullName>
    </submittedName>
</protein>
<comment type="caution">
    <text evidence="1">The sequence shown here is derived from an EMBL/GenBank/DDBJ whole genome shotgun (WGS) entry which is preliminary data.</text>
</comment>
<dbReference type="AlphaFoldDB" id="X1D3V0"/>
<feature type="non-terminal residue" evidence="1">
    <location>
        <position position="91"/>
    </location>
</feature>
<evidence type="ECO:0000313" key="1">
    <source>
        <dbReference type="EMBL" id="GAG91171.1"/>
    </source>
</evidence>
<sequence length="91" mass="10401">MDVELTETGRDYLQTRSRRAKSAHCMLTGGTCPHDIIIKSNSFFIAEPYDKNREPREQAIIEAITGFPYYIADKDIMNIAITCKVCREIQS</sequence>
<name>X1D3V0_9ZZZZ</name>
<accession>X1D3V0</accession>
<proteinExistence type="predicted"/>
<gene>
    <name evidence="1" type="ORF">S01H4_50333</name>
</gene>
<organism evidence="1">
    <name type="scientific">marine sediment metagenome</name>
    <dbReference type="NCBI Taxonomy" id="412755"/>
    <lineage>
        <taxon>unclassified sequences</taxon>
        <taxon>metagenomes</taxon>
        <taxon>ecological metagenomes</taxon>
    </lineage>
</organism>
<reference evidence="1" key="1">
    <citation type="journal article" date="2014" name="Front. Microbiol.">
        <title>High frequency of phylogenetically diverse reductive dehalogenase-homologous genes in deep subseafloor sedimentary metagenomes.</title>
        <authorList>
            <person name="Kawai M."/>
            <person name="Futagami T."/>
            <person name="Toyoda A."/>
            <person name="Takaki Y."/>
            <person name="Nishi S."/>
            <person name="Hori S."/>
            <person name="Arai W."/>
            <person name="Tsubouchi T."/>
            <person name="Morono Y."/>
            <person name="Uchiyama I."/>
            <person name="Ito T."/>
            <person name="Fujiyama A."/>
            <person name="Inagaki F."/>
            <person name="Takami H."/>
        </authorList>
    </citation>
    <scope>NUCLEOTIDE SEQUENCE</scope>
    <source>
        <strain evidence="1">Expedition CK06-06</strain>
    </source>
</reference>